<reference evidence="1 2" key="1">
    <citation type="submission" date="2019-10" db="EMBL/GenBank/DDBJ databases">
        <title>Actinomadura rubteroloni sp. nov. and Actinomadura macrotermitis sp. nov., isolated from the gut of fungus growing-termite Macrotermes natalensis.</title>
        <authorList>
            <person name="Benndorf R."/>
            <person name="Martin K."/>
            <person name="Kuefner M."/>
            <person name="De Beer W."/>
            <person name="Kaster A.-K."/>
            <person name="Vollmers J."/>
            <person name="Poulsen M."/>
            <person name="Beemelmanns C."/>
        </authorList>
    </citation>
    <scope>NUCLEOTIDE SEQUENCE [LARGE SCALE GENOMIC DNA]</scope>
    <source>
        <strain evidence="1 2">RB68</strain>
    </source>
</reference>
<protein>
    <submittedName>
        <fullName evidence="1">Uncharacterized protein</fullName>
    </submittedName>
</protein>
<name>A0A7K0BY14_9ACTN</name>
<organism evidence="1 2">
    <name type="scientific">Actinomadura macrotermitis</name>
    <dbReference type="NCBI Taxonomy" id="2585200"/>
    <lineage>
        <taxon>Bacteria</taxon>
        <taxon>Bacillati</taxon>
        <taxon>Actinomycetota</taxon>
        <taxon>Actinomycetes</taxon>
        <taxon>Streptosporangiales</taxon>
        <taxon>Thermomonosporaceae</taxon>
        <taxon>Actinomadura</taxon>
    </lineage>
</organism>
<keyword evidence="2" id="KW-1185">Reference proteome</keyword>
<evidence type="ECO:0000313" key="2">
    <source>
        <dbReference type="Proteomes" id="UP000487268"/>
    </source>
</evidence>
<sequence length="200" mass="21930">MGFGTYARRVRDEQAPPAHRYLALRRAVGHYRPLGFHATWAYVTALACPSPDIHRDPSAWSRALDILEAGRSAWLEEQAAFASIRRIEKAAGRRSPRKAPTGPRWPGGNPSRLGLVAAVANRHASFRRLPFPEELKVLHAALDAAGAEYLRKAGHLDGPARRSIGAITRAGHANAFPPEWRRFAELLGYAAEYTPGNIGA</sequence>
<accession>A0A7K0BY14</accession>
<comment type="caution">
    <text evidence="1">The sequence shown here is derived from an EMBL/GenBank/DDBJ whole genome shotgun (WGS) entry which is preliminary data.</text>
</comment>
<dbReference type="EMBL" id="WEGH01000002">
    <property type="protein sequence ID" value="MQY06080.1"/>
    <property type="molecule type" value="Genomic_DNA"/>
</dbReference>
<dbReference type="AlphaFoldDB" id="A0A7K0BY14"/>
<evidence type="ECO:0000313" key="1">
    <source>
        <dbReference type="EMBL" id="MQY06080.1"/>
    </source>
</evidence>
<proteinExistence type="predicted"/>
<gene>
    <name evidence="1" type="ORF">ACRB68_41600</name>
</gene>
<dbReference type="Proteomes" id="UP000487268">
    <property type="component" value="Unassembled WGS sequence"/>
</dbReference>